<sequence length="110" mass="12457">MKVPTTGKECPYFYGDYHRGRHHEECRLIVDSNPPWEIKHCKTCPVPDIVKANTCPHMILSGEIKSGFLGIGQKVKISAYCTKSHQIVEDPYVGCSECHPILNQFTELPE</sequence>
<evidence type="ECO:0000313" key="2">
    <source>
        <dbReference type="Proteomes" id="UP000064249"/>
    </source>
</evidence>
<dbReference type="AlphaFoldDB" id="A0A101FW79"/>
<dbReference type="Proteomes" id="UP000064249">
    <property type="component" value="Unassembled WGS sequence"/>
</dbReference>
<protein>
    <submittedName>
        <fullName evidence="1">Uncharacterized protein</fullName>
    </submittedName>
</protein>
<evidence type="ECO:0000313" key="1">
    <source>
        <dbReference type="EMBL" id="KUK45631.1"/>
    </source>
</evidence>
<gene>
    <name evidence="1" type="ORF">XD73_1496</name>
</gene>
<reference evidence="1 2" key="1">
    <citation type="journal article" date="2015" name="MBio">
        <title>Genome-Resolved Metagenomic Analysis Reveals Roles for Candidate Phyla and Other Microbial Community Members in Biogeochemical Transformations in Oil Reservoirs.</title>
        <authorList>
            <person name="Hu P."/>
            <person name="Tom L."/>
            <person name="Singh A."/>
            <person name="Thomas B.C."/>
            <person name="Baker B.J."/>
            <person name="Piceno Y.M."/>
            <person name="Andersen G.L."/>
            <person name="Banfield J.F."/>
        </authorList>
    </citation>
    <scope>NUCLEOTIDE SEQUENCE [LARGE SCALE GENOMIC DNA]</scope>
    <source>
        <strain evidence="1">46_16</strain>
    </source>
</reference>
<comment type="caution">
    <text evidence="1">The sequence shown here is derived from an EMBL/GenBank/DDBJ whole genome shotgun (WGS) entry which is preliminary data.</text>
</comment>
<dbReference type="EMBL" id="LGFU01000211">
    <property type="protein sequence ID" value="KUK45631.1"/>
    <property type="molecule type" value="Genomic_DNA"/>
</dbReference>
<organism evidence="1 2">
    <name type="scientific">Anaerolinea thermophila</name>
    <dbReference type="NCBI Taxonomy" id="167964"/>
    <lineage>
        <taxon>Bacteria</taxon>
        <taxon>Bacillati</taxon>
        <taxon>Chloroflexota</taxon>
        <taxon>Anaerolineae</taxon>
        <taxon>Anaerolineales</taxon>
        <taxon>Anaerolineaceae</taxon>
        <taxon>Anaerolinea</taxon>
    </lineage>
</organism>
<proteinExistence type="predicted"/>
<name>A0A101FW79_9CHLR</name>
<accession>A0A101FW79</accession>